<dbReference type="Proteomes" id="UP000290649">
    <property type="component" value="Unassembled WGS sequence"/>
</dbReference>
<comment type="caution">
    <text evidence="1">The sequence shown here is derived from an EMBL/GenBank/DDBJ whole genome shotgun (WGS) entry which is preliminary data.</text>
</comment>
<name>A0A4Q0VNF9_9BACI</name>
<gene>
    <name evidence="1" type="ORF">DS745_23170</name>
</gene>
<evidence type="ECO:0000313" key="1">
    <source>
        <dbReference type="EMBL" id="RXI96604.1"/>
    </source>
</evidence>
<dbReference type="RefSeq" id="WP_129080576.1">
    <property type="nucleotide sequence ID" value="NZ_QOUX01000047.1"/>
</dbReference>
<protein>
    <recommendedName>
        <fullName evidence="3">Lipoprotein</fullName>
    </recommendedName>
</protein>
<dbReference type="EMBL" id="QOUX01000047">
    <property type="protein sequence ID" value="RXI96604.1"/>
    <property type="molecule type" value="Genomic_DNA"/>
</dbReference>
<accession>A0A4Q0VNF9</accession>
<evidence type="ECO:0000313" key="2">
    <source>
        <dbReference type="Proteomes" id="UP000290649"/>
    </source>
</evidence>
<evidence type="ECO:0008006" key="3">
    <source>
        <dbReference type="Google" id="ProtNLM"/>
    </source>
</evidence>
<proteinExistence type="predicted"/>
<dbReference type="OrthoDB" id="2990337at2"/>
<dbReference type="PROSITE" id="PS51257">
    <property type="entry name" value="PROKAR_LIPOPROTEIN"/>
    <property type="match status" value="1"/>
</dbReference>
<organism evidence="1 2">
    <name type="scientific">Anaerobacillus alkaliphilus</name>
    <dbReference type="NCBI Taxonomy" id="1548597"/>
    <lineage>
        <taxon>Bacteria</taxon>
        <taxon>Bacillati</taxon>
        <taxon>Bacillota</taxon>
        <taxon>Bacilli</taxon>
        <taxon>Bacillales</taxon>
        <taxon>Bacillaceae</taxon>
        <taxon>Anaerobacillus</taxon>
    </lineage>
</organism>
<keyword evidence="2" id="KW-1185">Reference proteome</keyword>
<sequence length="141" mass="16226">MKIKSLTYLLFVVIVLSLISCSQSSALPIAGNVDRIIVYTLNTDMQKREYIDVDRDKIQRVTEEINKAAKTFFDDPEPLGNLYLIVFQHGKKEKTFFYNDMLEYGGKIYSEKSAKKGDVWDLPYEFGELLLGEARIKSIDN</sequence>
<dbReference type="AlphaFoldDB" id="A0A4Q0VNF9"/>
<reference evidence="1 2" key="1">
    <citation type="journal article" date="2019" name="Int. J. Syst. Evol. Microbiol.">
        <title>Anaerobacillus alkaliphilus sp. nov., a novel alkaliphilic and moderately halophilic bacterium.</title>
        <authorList>
            <person name="Borsodi A.K."/>
            <person name="Aszalos J.M."/>
            <person name="Bihari P."/>
            <person name="Nagy I."/>
            <person name="Schumann P."/>
            <person name="Sproer C."/>
            <person name="Kovacs A.L."/>
            <person name="Boka K."/>
            <person name="Dobosy P."/>
            <person name="Ovari M."/>
            <person name="Szili-Kovacs T."/>
            <person name="Toth E."/>
        </authorList>
    </citation>
    <scope>NUCLEOTIDE SEQUENCE [LARGE SCALE GENOMIC DNA]</scope>
    <source>
        <strain evidence="1 2">B16-10</strain>
    </source>
</reference>